<dbReference type="PANTHER" id="PTHR11241:SF0">
    <property type="entry name" value="DEOXYURIDINE 5'-TRIPHOSPHATE NUCLEOTIDOHYDROLASE"/>
    <property type="match status" value="1"/>
</dbReference>
<evidence type="ECO:0000256" key="4">
    <source>
        <dbReference type="ARBA" id="ARBA00023080"/>
    </source>
</evidence>
<dbReference type="GO" id="GO:0009117">
    <property type="term" value="P:nucleotide metabolic process"/>
    <property type="evidence" value="ECO:0007669"/>
    <property type="project" value="UniProtKB-KW"/>
</dbReference>
<dbReference type="NCBIfam" id="NF001862">
    <property type="entry name" value="PRK00601.1"/>
    <property type="match status" value="1"/>
</dbReference>
<dbReference type="Pfam" id="PF00692">
    <property type="entry name" value="dUTPase"/>
    <property type="match status" value="1"/>
</dbReference>
<comment type="caution">
    <text evidence="7">The sequence shown here is derived from an EMBL/GenBank/DDBJ whole genome shotgun (WGS) entry which is preliminary data.</text>
</comment>
<dbReference type="Gene3D" id="2.70.40.10">
    <property type="match status" value="1"/>
</dbReference>
<evidence type="ECO:0000256" key="2">
    <source>
        <dbReference type="ARBA" id="ARBA00012379"/>
    </source>
</evidence>
<dbReference type="GO" id="GO:0004170">
    <property type="term" value="F:dUTP diphosphatase activity"/>
    <property type="evidence" value="ECO:0007669"/>
    <property type="project" value="UniProtKB-EC"/>
</dbReference>
<comment type="similarity">
    <text evidence="1">Belongs to the dUTPase family.</text>
</comment>
<proteinExistence type="inferred from homology"/>
<keyword evidence="3 7" id="KW-0378">Hydrolase</keyword>
<dbReference type="InterPro" id="IPR036157">
    <property type="entry name" value="dUTPase-like_sf"/>
</dbReference>
<organism evidence="7 8">
    <name type="scientific">Bifidobacterium pseudocatenulatum</name>
    <dbReference type="NCBI Taxonomy" id="28026"/>
    <lineage>
        <taxon>Bacteria</taxon>
        <taxon>Bacillati</taxon>
        <taxon>Actinomycetota</taxon>
        <taxon>Actinomycetes</taxon>
        <taxon>Bifidobacteriales</taxon>
        <taxon>Bifidobacteriaceae</taxon>
        <taxon>Bifidobacterium</taxon>
    </lineage>
</organism>
<dbReference type="InterPro" id="IPR008181">
    <property type="entry name" value="dUTPase"/>
</dbReference>
<dbReference type="InterPro" id="IPR033704">
    <property type="entry name" value="dUTPase_trimeric"/>
</dbReference>
<dbReference type="SUPFAM" id="SSF51283">
    <property type="entry name" value="dUTPase-like"/>
    <property type="match status" value="1"/>
</dbReference>
<gene>
    <name evidence="7" type="primary">dut</name>
    <name evidence="7" type="ORF">PMN70_00330</name>
</gene>
<evidence type="ECO:0000313" key="8">
    <source>
        <dbReference type="Proteomes" id="UP001212008"/>
    </source>
</evidence>
<dbReference type="AlphaFoldDB" id="A0ABD4W4T3"/>
<evidence type="ECO:0000313" key="7">
    <source>
        <dbReference type="EMBL" id="MDB6490664.1"/>
    </source>
</evidence>
<dbReference type="EC" id="3.6.1.23" evidence="2"/>
<evidence type="ECO:0000256" key="3">
    <source>
        <dbReference type="ARBA" id="ARBA00022801"/>
    </source>
</evidence>
<dbReference type="NCBIfam" id="TIGR00576">
    <property type="entry name" value="dut"/>
    <property type="match status" value="1"/>
</dbReference>
<dbReference type="RefSeq" id="WP_271697357.1">
    <property type="nucleotide sequence ID" value="NZ_JAQKQY010000001.1"/>
</dbReference>
<protein>
    <recommendedName>
        <fullName evidence="2">dUTP diphosphatase</fullName>
        <ecNumber evidence="2">3.6.1.23</ecNumber>
    </recommendedName>
</protein>
<accession>A0ABD4W4T3</accession>
<dbReference type="EMBL" id="JAQKRA010000001">
    <property type="protein sequence ID" value="MDB6490664.1"/>
    <property type="molecule type" value="Genomic_DNA"/>
</dbReference>
<sequence length="143" mass="15476">MTLETLEIQPLTPNATVTRAHDADAGLDLHCIEDFHIDGLGRITVGTGIAINLPEGYMARVCPRSGLARNYGIDILGGIIDAGYRGEIKVILHNTSTSRINFRCGDRIAQLVITPVETPRIRKVVEFTDTTERGGNGFGSTGR</sequence>
<dbReference type="InterPro" id="IPR029054">
    <property type="entry name" value="dUTPase-like"/>
</dbReference>
<comment type="catalytic activity">
    <reaction evidence="5">
        <text>dUTP + H2O = dUMP + diphosphate + H(+)</text>
        <dbReference type="Rhea" id="RHEA:10248"/>
        <dbReference type="ChEBI" id="CHEBI:15377"/>
        <dbReference type="ChEBI" id="CHEBI:15378"/>
        <dbReference type="ChEBI" id="CHEBI:33019"/>
        <dbReference type="ChEBI" id="CHEBI:61555"/>
        <dbReference type="ChEBI" id="CHEBI:246422"/>
        <dbReference type="EC" id="3.6.1.23"/>
    </reaction>
</comment>
<name>A0ABD4W4T3_BIFPS</name>
<evidence type="ECO:0000256" key="5">
    <source>
        <dbReference type="ARBA" id="ARBA00047686"/>
    </source>
</evidence>
<evidence type="ECO:0000256" key="1">
    <source>
        <dbReference type="ARBA" id="ARBA00006581"/>
    </source>
</evidence>
<dbReference type="Proteomes" id="UP001212008">
    <property type="component" value="Unassembled WGS sequence"/>
</dbReference>
<reference evidence="7 8" key="1">
    <citation type="submission" date="2023-01" db="EMBL/GenBank/DDBJ databases">
        <title>Human gut microbiome strain richness.</title>
        <authorList>
            <person name="Chen-Liaw A."/>
        </authorList>
    </citation>
    <scope>NUCLEOTIDE SEQUENCE [LARGE SCALE GENOMIC DNA]</scope>
    <source>
        <strain evidence="7 8">RTP21311st1_C8_RTP21311_201001</strain>
    </source>
</reference>
<keyword evidence="4" id="KW-0546">Nucleotide metabolism</keyword>
<feature type="domain" description="dUTPase-like" evidence="6">
    <location>
        <begin position="17"/>
        <end position="142"/>
    </location>
</feature>
<evidence type="ECO:0000259" key="6">
    <source>
        <dbReference type="Pfam" id="PF00692"/>
    </source>
</evidence>
<dbReference type="CDD" id="cd07557">
    <property type="entry name" value="trimeric_dUTPase"/>
    <property type="match status" value="1"/>
</dbReference>
<dbReference type="PANTHER" id="PTHR11241">
    <property type="entry name" value="DEOXYURIDINE 5'-TRIPHOSPHATE NUCLEOTIDOHYDROLASE"/>
    <property type="match status" value="1"/>
</dbReference>